<sequence>MRAERGLAARRTVDQALPGDEDIVYGLYATIIVTPALLLTAWVLPRRMRYAIARKLTAWCALLPPVTVILLTGSLSPQ</sequence>
<keyword evidence="3" id="KW-1185">Reference proteome</keyword>
<dbReference type="EMBL" id="BAAABW010000013">
    <property type="protein sequence ID" value="GAA0345570.1"/>
    <property type="molecule type" value="Genomic_DNA"/>
</dbReference>
<evidence type="ECO:0000313" key="2">
    <source>
        <dbReference type="EMBL" id="GAA0345570.1"/>
    </source>
</evidence>
<keyword evidence="1" id="KW-1133">Transmembrane helix</keyword>
<proteinExistence type="predicted"/>
<evidence type="ECO:0000256" key="1">
    <source>
        <dbReference type="SAM" id="Phobius"/>
    </source>
</evidence>
<dbReference type="Proteomes" id="UP001500063">
    <property type="component" value="Unassembled WGS sequence"/>
</dbReference>
<keyword evidence="1" id="KW-0812">Transmembrane</keyword>
<dbReference type="RefSeq" id="WP_344117615.1">
    <property type="nucleotide sequence ID" value="NZ_BAAABW010000013.1"/>
</dbReference>
<keyword evidence="1" id="KW-0472">Membrane</keyword>
<gene>
    <name evidence="2" type="ORF">GCM10010319_22370</name>
</gene>
<reference evidence="3" key="1">
    <citation type="journal article" date="2019" name="Int. J. Syst. Evol. Microbiol.">
        <title>The Global Catalogue of Microorganisms (GCM) 10K type strain sequencing project: providing services to taxonomists for standard genome sequencing and annotation.</title>
        <authorList>
            <consortium name="The Broad Institute Genomics Platform"/>
            <consortium name="The Broad Institute Genome Sequencing Center for Infectious Disease"/>
            <person name="Wu L."/>
            <person name="Ma J."/>
        </authorList>
    </citation>
    <scope>NUCLEOTIDE SEQUENCE [LARGE SCALE GENOMIC DNA]</scope>
    <source>
        <strain evidence="3">JCM 4565</strain>
    </source>
</reference>
<comment type="caution">
    <text evidence="2">The sequence shown here is derived from an EMBL/GenBank/DDBJ whole genome shotgun (WGS) entry which is preliminary data.</text>
</comment>
<feature type="transmembrane region" description="Helical" evidence="1">
    <location>
        <begin position="56"/>
        <end position="75"/>
    </location>
</feature>
<evidence type="ECO:0000313" key="3">
    <source>
        <dbReference type="Proteomes" id="UP001500063"/>
    </source>
</evidence>
<feature type="transmembrane region" description="Helical" evidence="1">
    <location>
        <begin position="23"/>
        <end position="44"/>
    </location>
</feature>
<protein>
    <submittedName>
        <fullName evidence="2">Uncharacterized protein</fullName>
    </submittedName>
</protein>
<organism evidence="2 3">
    <name type="scientific">Streptomyces blastmyceticus</name>
    <dbReference type="NCBI Taxonomy" id="68180"/>
    <lineage>
        <taxon>Bacteria</taxon>
        <taxon>Bacillati</taxon>
        <taxon>Actinomycetota</taxon>
        <taxon>Actinomycetes</taxon>
        <taxon>Kitasatosporales</taxon>
        <taxon>Streptomycetaceae</taxon>
        <taxon>Streptomyces</taxon>
    </lineage>
</organism>
<accession>A0ABP3GKN0</accession>
<name>A0ABP3GKN0_9ACTN</name>